<protein>
    <recommendedName>
        <fullName evidence="1">FAD dependent oxidoreductase domain-containing protein</fullName>
    </recommendedName>
</protein>
<dbReference type="PANTHER" id="PTHR13847">
    <property type="entry name" value="SARCOSINE DEHYDROGENASE-RELATED"/>
    <property type="match status" value="1"/>
</dbReference>
<proteinExistence type="predicted"/>
<keyword evidence="3" id="KW-1185">Reference proteome</keyword>
<evidence type="ECO:0000313" key="3">
    <source>
        <dbReference type="Proteomes" id="UP000605846"/>
    </source>
</evidence>
<dbReference type="PANTHER" id="PTHR13847:SF150">
    <property type="entry name" value="OXIDOREDUCTASE TDA3-RELATED"/>
    <property type="match status" value="1"/>
</dbReference>
<dbReference type="Gene3D" id="3.50.50.60">
    <property type="entry name" value="FAD/NAD(P)-binding domain"/>
    <property type="match status" value="1"/>
</dbReference>
<dbReference type="Gene3D" id="3.30.9.10">
    <property type="entry name" value="D-Amino Acid Oxidase, subunit A, domain 2"/>
    <property type="match status" value="1"/>
</dbReference>
<comment type="caution">
    <text evidence="2">The sequence shown here is derived from an EMBL/GenBank/DDBJ whole genome shotgun (WGS) entry which is preliminary data.</text>
</comment>
<feature type="domain" description="FAD dependent oxidoreductase" evidence="1">
    <location>
        <begin position="1"/>
        <end position="337"/>
    </location>
</feature>
<dbReference type="InterPro" id="IPR006076">
    <property type="entry name" value="FAD-dep_OxRdtase"/>
</dbReference>
<gene>
    <name evidence="2" type="ORF">EC973_004056</name>
</gene>
<name>A0A8H7EMQ4_9FUNG</name>
<dbReference type="InterPro" id="IPR036188">
    <property type="entry name" value="FAD/NAD-bd_sf"/>
</dbReference>
<evidence type="ECO:0000313" key="2">
    <source>
        <dbReference type="EMBL" id="KAF7721848.1"/>
    </source>
</evidence>
<dbReference type="OrthoDB" id="498204at2759"/>
<dbReference type="Proteomes" id="UP000605846">
    <property type="component" value="Unassembled WGS sequence"/>
</dbReference>
<dbReference type="AlphaFoldDB" id="A0A8H7EMQ4"/>
<dbReference type="Pfam" id="PF01266">
    <property type="entry name" value="DAO"/>
    <property type="match status" value="1"/>
</dbReference>
<dbReference type="EMBL" id="JABAYA010000230">
    <property type="protein sequence ID" value="KAF7721848.1"/>
    <property type="molecule type" value="Genomic_DNA"/>
</dbReference>
<reference evidence="2" key="1">
    <citation type="submission" date="2020-01" db="EMBL/GenBank/DDBJ databases">
        <title>Genome Sequencing of Three Apophysomyces-Like Fungal Strains Confirms a Novel Fungal Genus in the Mucoromycota with divergent Burkholderia-like Endosymbiotic Bacteria.</title>
        <authorList>
            <person name="Stajich J.E."/>
            <person name="Macias A.M."/>
            <person name="Carter-House D."/>
            <person name="Lovett B."/>
            <person name="Kasson L.R."/>
            <person name="Berry K."/>
            <person name="Grigoriev I."/>
            <person name="Chang Y."/>
            <person name="Spatafora J."/>
            <person name="Kasson M.T."/>
        </authorList>
    </citation>
    <scope>NUCLEOTIDE SEQUENCE</scope>
    <source>
        <strain evidence="2">NRRL A-21654</strain>
    </source>
</reference>
<dbReference type="SUPFAM" id="SSF51905">
    <property type="entry name" value="FAD/NAD(P)-binding domain"/>
    <property type="match status" value="1"/>
</dbReference>
<accession>A0A8H7EMQ4</accession>
<sequence>MGACTSFFLSQKATAHQLRVTVIERTGVACAASGKAGGFLARDWSDAELGNLSAASFDLHTKLAKELDGVNNYGYRRVNSYSVSFGKTKHSKPSDLHWLDQDNVKSVSVLGTPDTTAQVHPREFTQLLFDKAVETGHVQIIYHAVTRLSYDKEDKKKVTGVVLDNGETLTADAVVLCMGPWSGKLELSDSGIPSQKLPVSGTRAHSVVVTPDCELPDHVVFTSIEDEGYTTPEVYLRPDGTAYICLANDNEPLPESADKVQTDANALKNLERLATKISSHLSNRPVVAEQACYLPISKDGLPLIGTHPHHTQLFLATGHSCWGILNGPVTGLMMSELLTDKKISCVDEHTVTAMDPKHRL</sequence>
<dbReference type="GO" id="GO:0005737">
    <property type="term" value="C:cytoplasm"/>
    <property type="evidence" value="ECO:0007669"/>
    <property type="project" value="TreeGrafter"/>
</dbReference>
<organism evidence="2 3">
    <name type="scientific">Apophysomyces ossiformis</name>
    <dbReference type="NCBI Taxonomy" id="679940"/>
    <lineage>
        <taxon>Eukaryota</taxon>
        <taxon>Fungi</taxon>
        <taxon>Fungi incertae sedis</taxon>
        <taxon>Mucoromycota</taxon>
        <taxon>Mucoromycotina</taxon>
        <taxon>Mucoromycetes</taxon>
        <taxon>Mucorales</taxon>
        <taxon>Mucorineae</taxon>
        <taxon>Mucoraceae</taxon>
        <taxon>Apophysomyces</taxon>
    </lineage>
</organism>
<evidence type="ECO:0000259" key="1">
    <source>
        <dbReference type="Pfam" id="PF01266"/>
    </source>
</evidence>